<keyword evidence="1" id="KW-0472">Membrane</keyword>
<dbReference type="EMBL" id="VBOU01000071">
    <property type="protein sequence ID" value="TMQ54479.1"/>
    <property type="molecule type" value="Genomic_DNA"/>
</dbReference>
<feature type="transmembrane region" description="Helical" evidence="1">
    <location>
        <begin position="77"/>
        <end position="95"/>
    </location>
</feature>
<gene>
    <name evidence="2" type="ORF">E6K74_05880</name>
</gene>
<comment type="caution">
    <text evidence="2">The sequence shown here is derived from an EMBL/GenBank/DDBJ whole genome shotgun (WGS) entry which is preliminary data.</text>
</comment>
<sequence>LLAAFTLITLHQTAYEVIYFWACAGTALAMLTPDLDLGFPDSHCIAFFGLHGGVVLGALVLTLGFGFKPRRGAPWRVFLLTNAYATVAAAVDLAFRTNYLYLRAKPTAPTILDWFGPWPAYLVAAEALALGLFWLLDRPFRRGGPPLDPGP</sequence>
<dbReference type="Pfam" id="PF14808">
    <property type="entry name" value="TMEM164"/>
    <property type="match status" value="1"/>
</dbReference>
<proteinExistence type="predicted"/>
<keyword evidence="1" id="KW-0812">Transmembrane</keyword>
<reference evidence="2 3" key="1">
    <citation type="journal article" date="2019" name="Nat. Microbiol.">
        <title>Mediterranean grassland soil C-N compound turnover is dependent on rainfall and depth, and is mediated by genomically divergent microorganisms.</title>
        <authorList>
            <person name="Diamond S."/>
            <person name="Andeer P.F."/>
            <person name="Li Z."/>
            <person name="Crits-Christoph A."/>
            <person name="Burstein D."/>
            <person name="Anantharaman K."/>
            <person name="Lane K.R."/>
            <person name="Thomas B.C."/>
            <person name="Pan C."/>
            <person name="Northen T.R."/>
            <person name="Banfield J.F."/>
        </authorList>
    </citation>
    <scope>NUCLEOTIDE SEQUENCE [LARGE SCALE GENOMIC DNA]</scope>
    <source>
        <strain evidence="2">WS_4</strain>
    </source>
</reference>
<feature type="non-terminal residue" evidence="2">
    <location>
        <position position="1"/>
    </location>
</feature>
<evidence type="ECO:0000313" key="3">
    <source>
        <dbReference type="Proteomes" id="UP000319829"/>
    </source>
</evidence>
<feature type="transmembrane region" description="Helical" evidence="1">
    <location>
        <begin position="115"/>
        <end position="136"/>
    </location>
</feature>
<accession>A0A538SSW9</accession>
<keyword evidence="1" id="KW-1133">Transmembrane helix</keyword>
<name>A0A538SSW9_UNCEI</name>
<dbReference type="InterPro" id="IPR011737">
    <property type="entry name" value="CHP02206_TP0381"/>
</dbReference>
<evidence type="ECO:0000313" key="2">
    <source>
        <dbReference type="EMBL" id="TMQ54479.1"/>
    </source>
</evidence>
<dbReference type="Proteomes" id="UP000319829">
    <property type="component" value="Unassembled WGS sequence"/>
</dbReference>
<protein>
    <submittedName>
        <fullName evidence="2">TIGR02206 family membrane protein</fullName>
    </submittedName>
</protein>
<feature type="transmembrane region" description="Helical" evidence="1">
    <location>
        <begin position="45"/>
        <end position="65"/>
    </location>
</feature>
<evidence type="ECO:0000256" key="1">
    <source>
        <dbReference type="SAM" id="Phobius"/>
    </source>
</evidence>
<organism evidence="2 3">
    <name type="scientific">Eiseniibacteriota bacterium</name>
    <dbReference type="NCBI Taxonomy" id="2212470"/>
    <lineage>
        <taxon>Bacteria</taxon>
        <taxon>Candidatus Eiseniibacteriota</taxon>
    </lineage>
</organism>
<dbReference type="NCBIfam" id="TIGR02206">
    <property type="entry name" value="intg_mem_TP0381"/>
    <property type="match status" value="1"/>
</dbReference>
<dbReference type="AlphaFoldDB" id="A0A538SSW9"/>